<protein>
    <submittedName>
        <fullName evidence="1">Uncharacterized protein</fullName>
    </submittedName>
</protein>
<dbReference type="EMBL" id="JACEIK010002537">
    <property type="protein sequence ID" value="MCD9637674.1"/>
    <property type="molecule type" value="Genomic_DNA"/>
</dbReference>
<evidence type="ECO:0000313" key="1">
    <source>
        <dbReference type="EMBL" id="MCD9637674.1"/>
    </source>
</evidence>
<gene>
    <name evidence="1" type="ORF">HAX54_021085</name>
</gene>
<proteinExistence type="predicted"/>
<comment type="caution">
    <text evidence="1">The sequence shown here is derived from an EMBL/GenBank/DDBJ whole genome shotgun (WGS) entry which is preliminary data.</text>
</comment>
<accession>A0ABS8UUI9</accession>
<keyword evidence="2" id="KW-1185">Reference proteome</keyword>
<sequence>MLRLMSLQDNRTWKYLWRDWMIQSYWMCSCSNHLTYRGYECSQGLEQKQQRQTVSNIRKGKAEILASTMAHSPPQQHWLSKLMDHDFILEYQAGYLNKDENALSRMTPEDPSLNVISYPRSTLLEPSMRSPWN</sequence>
<name>A0ABS8UUI9_DATST</name>
<dbReference type="Proteomes" id="UP000823775">
    <property type="component" value="Unassembled WGS sequence"/>
</dbReference>
<reference evidence="1 2" key="1">
    <citation type="journal article" date="2021" name="BMC Genomics">
        <title>Datura genome reveals duplications of psychoactive alkaloid biosynthetic genes and high mutation rate following tissue culture.</title>
        <authorList>
            <person name="Rajewski A."/>
            <person name="Carter-House D."/>
            <person name="Stajich J."/>
            <person name="Litt A."/>
        </authorList>
    </citation>
    <scope>NUCLEOTIDE SEQUENCE [LARGE SCALE GENOMIC DNA]</scope>
    <source>
        <strain evidence="1">AR-01</strain>
    </source>
</reference>
<evidence type="ECO:0000313" key="2">
    <source>
        <dbReference type="Proteomes" id="UP000823775"/>
    </source>
</evidence>
<dbReference type="PROSITE" id="PS51257">
    <property type="entry name" value="PROKAR_LIPOPROTEIN"/>
    <property type="match status" value="1"/>
</dbReference>
<organism evidence="1 2">
    <name type="scientific">Datura stramonium</name>
    <name type="common">Jimsonweed</name>
    <name type="synonym">Common thornapple</name>
    <dbReference type="NCBI Taxonomy" id="4076"/>
    <lineage>
        <taxon>Eukaryota</taxon>
        <taxon>Viridiplantae</taxon>
        <taxon>Streptophyta</taxon>
        <taxon>Embryophyta</taxon>
        <taxon>Tracheophyta</taxon>
        <taxon>Spermatophyta</taxon>
        <taxon>Magnoliopsida</taxon>
        <taxon>eudicotyledons</taxon>
        <taxon>Gunneridae</taxon>
        <taxon>Pentapetalae</taxon>
        <taxon>asterids</taxon>
        <taxon>lamiids</taxon>
        <taxon>Solanales</taxon>
        <taxon>Solanaceae</taxon>
        <taxon>Solanoideae</taxon>
        <taxon>Datureae</taxon>
        <taxon>Datura</taxon>
    </lineage>
</organism>